<name>A0A3S4ZUS8_9PLAT</name>
<accession>A0A3S4ZUS8</accession>
<dbReference type="OrthoDB" id="10264063at2759"/>
<keyword evidence="1" id="KW-0175">Coiled coil</keyword>
<evidence type="ECO:0000313" key="2">
    <source>
        <dbReference type="EMBL" id="VEL12519.1"/>
    </source>
</evidence>
<sequence>MLTAIEAKMEELLDILEMLPSDRVEVAQRAREKERRLLAREEKRTQQRLHQEERIRRALERAQAAPKKQVRCLTTGS</sequence>
<dbReference type="EMBL" id="CAAALY010015002">
    <property type="protein sequence ID" value="VEL12519.1"/>
    <property type="molecule type" value="Genomic_DNA"/>
</dbReference>
<feature type="coiled-coil region" evidence="1">
    <location>
        <begin position="24"/>
        <end position="62"/>
    </location>
</feature>
<dbReference type="InterPro" id="IPR051147">
    <property type="entry name" value="CFAP_domain-containing"/>
</dbReference>
<keyword evidence="3" id="KW-1185">Reference proteome</keyword>
<dbReference type="Proteomes" id="UP000784294">
    <property type="component" value="Unassembled WGS sequence"/>
</dbReference>
<dbReference type="PANTHER" id="PTHR21683">
    <property type="entry name" value="COILED-COIL DOMAIN-CONTAINING PROTEIN 42 LIKE-2-LIKE-RELATED"/>
    <property type="match status" value="1"/>
</dbReference>
<proteinExistence type="predicted"/>
<dbReference type="AlphaFoldDB" id="A0A3S4ZUS8"/>
<dbReference type="PANTHER" id="PTHR21683:SF3">
    <property type="entry name" value="CILIA AND FLAGELLA ASSOCIATED PROTEIN 100"/>
    <property type="match status" value="1"/>
</dbReference>
<evidence type="ECO:0000313" key="3">
    <source>
        <dbReference type="Proteomes" id="UP000784294"/>
    </source>
</evidence>
<protein>
    <submittedName>
        <fullName evidence="2">Uncharacterized protein</fullName>
    </submittedName>
</protein>
<organism evidence="2 3">
    <name type="scientific">Protopolystoma xenopodis</name>
    <dbReference type="NCBI Taxonomy" id="117903"/>
    <lineage>
        <taxon>Eukaryota</taxon>
        <taxon>Metazoa</taxon>
        <taxon>Spiralia</taxon>
        <taxon>Lophotrochozoa</taxon>
        <taxon>Platyhelminthes</taxon>
        <taxon>Monogenea</taxon>
        <taxon>Polyopisthocotylea</taxon>
        <taxon>Polystomatidea</taxon>
        <taxon>Polystomatidae</taxon>
        <taxon>Protopolystoma</taxon>
    </lineage>
</organism>
<reference evidence="2" key="1">
    <citation type="submission" date="2018-11" db="EMBL/GenBank/DDBJ databases">
        <authorList>
            <consortium name="Pathogen Informatics"/>
        </authorList>
    </citation>
    <scope>NUCLEOTIDE SEQUENCE</scope>
</reference>
<gene>
    <name evidence="2" type="ORF">PXEA_LOCUS5959</name>
</gene>
<evidence type="ECO:0000256" key="1">
    <source>
        <dbReference type="SAM" id="Coils"/>
    </source>
</evidence>
<comment type="caution">
    <text evidence="2">The sequence shown here is derived from an EMBL/GenBank/DDBJ whole genome shotgun (WGS) entry which is preliminary data.</text>
</comment>